<name>A0A0S3R004_PHAAN</name>
<dbReference type="AlphaFoldDB" id="A0A0S3R004"/>
<proteinExistence type="predicted"/>
<reference evidence="1 2" key="1">
    <citation type="journal article" date="2015" name="Sci. Rep.">
        <title>The power of single molecule real-time sequencing technology in the de novo assembly of a eukaryotic genome.</title>
        <authorList>
            <person name="Sakai H."/>
            <person name="Naito K."/>
            <person name="Ogiso-Tanaka E."/>
            <person name="Takahashi Y."/>
            <person name="Iseki K."/>
            <person name="Muto C."/>
            <person name="Satou K."/>
            <person name="Teruya K."/>
            <person name="Shiroma A."/>
            <person name="Shimoji M."/>
            <person name="Hirano T."/>
            <person name="Itoh T."/>
            <person name="Kaga A."/>
            <person name="Tomooka N."/>
        </authorList>
    </citation>
    <scope>NUCLEOTIDE SEQUENCE [LARGE SCALE GENOMIC DNA]</scope>
    <source>
        <strain evidence="2">cv. Shumari</strain>
    </source>
</reference>
<evidence type="ECO:0000313" key="1">
    <source>
        <dbReference type="EMBL" id="BAT73918.1"/>
    </source>
</evidence>
<dbReference type="Proteomes" id="UP000291084">
    <property type="component" value="Chromosome 1"/>
</dbReference>
<dbReference type="EMBL" id="AP015034">
    <property type="protein sequence ID" value="BAT73918.1"/>
    <property type="molecule type" value="Genomic_DNA"/>
</dbReference>
<protein>
    <submittedName>
        <fullName evidence="1">Uncharacterized protein</fullName>
    </submittedName>
</protein>
<accession>A0A0S3R004</accession>
<sequence length="78" mass="8718">MEAKDEREISNWGTNTNLSVTKLETNSSNTSKCLSQATYRRSNTLAKLNQHTPSVMLSKAFGNLVVPTAENPSIMFRR</sequence>
<gene>
    <name evidence="1" type="primary">Vigan.01G148100</name>
    <name evidence="1" type="ORF">VIGAN_01148100</name>
</gene>
<keyword evidence="2" id="KW-1185">Reference proteome</keyword>
<organism evidence="1 2">
    <name type="scientific">Vigna angularis var. angularis</name>
    <dbReference type="NCBI Taxonomy" id="157739"/>
    <lineage>
        <taxon>Eukaryota</taxon>
        <taxon>Viridiplantae</taxon>
        <taxon>Streptophyta</taxon>
        <taxon>Embryophyta</taxon>
        <taxon>Tracheophyta</taxon>
        <taxon>Spermatophyta</taxon>
        <taxon>Magnoliopsida</taxon>
        <taxon>eudicotyledons</taxon>
        <taxon>Gunneridae</taxon>
        <taxon>Pentapetalae</taxon>
        <taxon>rosids</taxon>
        <taxon>fabids</taxon>
        <taxon>Fabales</taxon>
        <taxon>Fabaceae</taxon>
        <taxon>Papilionoideae</taxon>
        <taxon>50 kb inversion clade</taxon>
        <taxon>NPAAA clade</taxon>
        <taxon>indigoferoid/millettioid clade</taxon>
        <taxon>Phaseoleae</taxon>
        <taxon>Vigna</taxon>
    </lineage>
</organism>
<evidence type="ECO:0000313" key="2">
    <source>
        <dbReference type="Proteomes" id="UP000291084"/>
    </source>
</evidence>